<evidence type="ECO:0000256" key="7">
    <source>
        <dbReference type="ARBA" id="ARBA00051538"/>
    </source>
</evidence>
<dbReference type="PANTHER" id="PTHR30098:SF2">
    <property type="entry name" value="LEUCYL_PHENYLALANYL-TRNA--PROTEIN TRANSFERASE"/>
    <property type="match status" value="1"/>
</dbReference>
<dbReference type="Gene3D" id="3.30.70.3550">
    <property type="entry name" value="Leucyl/phenylalanyl-tRNA-protein transferase, N-terminal domain"/>
    <property type="match status" value="1"/>
</dbReference>
<evidence type="ECO:0000256" key="4">
    <source>
        <dbReference type="ARBA" id="ARBA00023315"/>
    </source>
</evidence>
<evidence type="ECO:0000256" key="6">
    <source>
        <dbReference type="ARBA" id="ARBA00050652"/>
    </source>
</evidence>
<evidence type="ECO:0000256" key="10">
    <source>
        <dbReference type="ARBA" id="ARBA00066767"/>
    </source>
</evidence>
<comment type="similarity">
    <text evidence="9 15">Belongs to the L/F-transferase family.</text>
</comment>
<evidence type="ECO:0000256" key="15">
    <source>
        <dbReference type="HAMAP-Rule" id="MF_00688"/>
    </source>
</evidence>
<dbReference type="Gene3D" id="3.40.630.70">
    <property type="entry name" value="Leucyl/phenylalanyl-tRNA-protein transferase, C-terminal domain"/>
    <property type="match status" value="1"/>
</dbReference>
<comment type="catalytic activity">
    <reaction evidence="5 15">
        <text>L-phenylalanyl-tRNA(Phe) + an N-terminal L-alpha-aminoacyl-[protein] = an N-terminal L-phenylalanyl-L-alpha-aminoacyl-[protein] + tRNA(Phe)</text>
        <dbReference type="Rhea" id="RHEA:43632"/>
        <dbReference type="Rhea" id="RHEA-COMP:9668"/>
        <dbReference type="Rhea" id="RHEA-COMP:9699"/>
        <dbReference type="Rhea" id="RHEA-COMP:10636"/>
        <dbReference type="Rhea" id="RHEA-COMP:10637"/>
        <dbReference type="ChEBI" id="CHEBI:78442"/>
        <dbReference type="ChEBI" id="CHEBI:78531"/>
        <dbReference type="ChEBI" id="CHEBI:78597"/>
        <dbReference type="ChEBI" id="CHEBI:83561"/>
        <dbReference type="EC" id="2.3.2.6"/>
    </reaction>
</comment>
<organism evidence="16 17">
    <name type="scientific">Sapientia aquatica</name>
    <dbReference type="NCBI Taxonomy" id="1549640"/>
    <lineage>
        <taxon>Bacteria</taxon>
        <taxon>Pseudomonadati</taxon>
        <taxon>Pseudomonadota</taxon>
        <taxon>Betaproteobacteria</taxon>
        <taxon>Burkholderiales</taxon>
        <taxon>Oxalobacteraceae</taxon>
        <taxon>Sapientia</taxon>
    </lineage>
</organism>
<evidence type="ECO:0000256" key="14">
    <source>
        <dbReference type="ARBA" id="ARBA00083640"/>
    </source>
</evidence>
<dbReference type="NCBIfam" id="TIGR00667">
    <property type="entry name" value="aat"/>
    <property type="match status" value="1"/>
</dbReference>
<dbReference type="InterPro" id="IPR042221">
    <property type="entry name" value="Leu/Phe-tRNA_Trfase_N"/>
</dbReference>
<dbReference type="InterPro" id="IPR042203">
    <property type="entry name" value="Leu/Phe-tRNA_Trfase_C"/>
</dbReference>
<dbReference type="AlphaFoldDB" id="A0A4R5W2S3"/>
<dbReference type="PANTHER" id="PTHR30098">
    <property type="entry name" value="LEUCYL/PHENYLALANYL-TRNA--PROTEIN TRANSFERASE"/>
    <property type="match status" value="1"/>
</dbReference>
<dbReference type="SUPFAM" id="SSF55729">
    <property type="entry name" value="Acyl-CoA N-acyltransferases (Nat)"/>
    <property type="match status" value="1"/>
</dbReference>
<evidence type="ECO:0000256" key="2">
    <source>
        <dbReference type="ARBA" id="ARBA00022490"/>
    </source>
</evidence>
<dbReference type="InterPro" id="IPR004616">
    <property type="entry name" value="Leu/Phe-tRNA_Trfase"/>
</dbReference>
<comment type="function">
    <text evidence="8 15">Functions in the N-end rule pathway of protein degradation where it conjugates Leu, Phe and, less efficiently, Met from aminoacyl-tRNAs to the N-termini of proteins containing an N-terminal arginine or lysine.</text>
</comment>
<accession>A0A4R5W2S3</accession>
<keyword evidence="4 15" id="KW-0012">Acyltransferase</keyword>
<dbReference type="EC" id="2.3.2.6" evidence="10 15"/>
<dbReference type="Proteomes" id="UP000294829">
    <property type="component" value="Unassembled WGS sequence"/>
</dbReference>
<keyword evidence="2 15" id="KW-0963">Cytoplasm</keyword>
<comment type="subcellular location">
    <subcellularLocation>
        <location evidence="1 15">Cytoplasm</location>
    </subcellularLocation>
</comment>
<evidence type="ECO:0000256" key="12">
    <source>
        <dbReference type="ARBA" id="ARBA00077136"/>
    </source>
</evidence>
<dbReference type="GO" id="GO:0030163">
    <property type="term" value="P:protein catabolic process"/>
    <property type="evidence" value="ECO:0007669"/>
    <property type="project" value="UniProtKB-UniRule"/>
</dbReference>
<dbReference type="FunFam" id="3.30.70.3550:FF:000001">
    <property type="entry name" value="Leucyl/phenylalanyl-tRNA--protein transferase"/>
    <property type="match status" value="1"/>
</dbReference>
<evidence type="ECO:0000256" key="9">
    <source>
        <dbReference type="ARBA" id="ARBA00061535"/>
    </source>
</evidence>
<evidence type="ECO:0000256" key="13">
    <source>
        <dbReference type="ARBA" id="ARBA00077165"/>
    </source>
</evidence>
<name>A0A4R5W2S3_9BURK</name>
<dbReference type="OrthoDB" id="9790282at2"/>
<dbReference type="RefSeq" id="WP_133325777.1">
    <property type="nucleotide sequence ID" value="NZ_SMYL01000002.1"/>
</dbReference>
<dbReference type="Pfam" id="PF03588">
    <property type="entry name" value="Leu_Phe_trans"/>
    <property type="match status" value="1"/>
</dbReference>
<comment type="catalytic activity">
    <reaction evidence="7 15">
        <text>N-terminal L-lysyl-[protein] + L-leucyl-tRNA(Leu) = N-terminal L-leucyl-L-lysyl-[protein] + tRNA(Leu) + H(+)</text>
        <dbReference type="Rhea" id="RHEA:12340"/>
        <dbReference type="Rhea" id="RHEA-COMP:9613"/>
        <dbReference type="Rhea" id="RHEA-COMP:9622"/>
        <dbReference type="Rhea" id="RHEA-COMP:12670"/>
        <dbReference type="Rhea" id="RHEA-COMP:12671"/>
        <dbReference type="ChEBI" id="CHEBI:15378"/>
        <dbReference type="ChEBI" id="CHEBI:65249"/>
        <dbReference type="ChEBI" id="CHEBI:78442"/>
        <dbReference type="ChEBI" id="CHEBI:78494"/>
        <dbReference type="ChEBI" id="CHEBI:133043"/>
        <dbReference type="EC" id="2.3.2.6"/>
    </reaction>
</comment>
<gene>
    <name evidence="15" type="primary">aat</name>
    <name evidence="16" type="ORF">E2I14_04150</name>
</gene>
<dbReference type="EMBL" id="SMYL01000002">
    <property type="protein sequence ID" value="TDK66983.1"/>
    <property type="molecule type" value="Genomic_DNA"/>
</dbReference>
<dbReference type="GO" id="GO:0008914">
    <property type="term" value="F:leucyl-tRNA--protein transferase activity"/>
    <property type="evidence" value="ECO:0007669"/>
    <property type="project" value="UniProtKB-UniRule"/>
</dbReference>
<comment type="caution">
    <text evidence="16">The sequence shown here is derived from an EMBL/GenBank/DDBJ whole genome shotgun (WGS) entry which is preliminary data.</text>
</comment>
<sequence>MIPWLDQNSPFPNVDTALTAQDGLAGLLAAGADLSPQRLLDAYRHGIFPWYSDDQPILWWSTDPRMVLFLDNFKLSKSLKKTLRKFQKDDSIEFIFDKSFQSVMQNCAMPRANPGEANSGTWISDDIILAYTKLHQLGFAHSSEVWVNGELVGGVYGVCIGKMFYGESMFSRVTDGSKMALAHLVHFLRMHDVKLIDCQQETGHLASLGATPIPRAEFIRWIQQATKLPPILEWKTCGAGV</sequence>
<protein>
    <recommendedName>
        <fullName evidence="11 15">Leucyl/phenylalanyl-tRNA--protein transferase</fullName>
        <ecNumber evidence="10 15">2.3.2.6</ecNumber>
    </recommendedName>
    <alternativeName>
        <fullName evidence="12 15">L/F-transferase</fullName>
    </alternativeName>
    <alternativeName>
        <fullName evidence="13 15">Leucyltransferase</fullName>
    </alternativeName>
    <alternativeName>
        <fullName evidence="14 15">Phenyalanyltransferase</fullName>
    </alternativeName>
</protein>
<evidence type="ECO:0000313" key="17">
    <source>
        <dbReference type="Proteomes" id="UP000294829"/>
    </source>
</evidence>
<comment type="catalytic activity">
    <reaction evidence="6 15">
        <text>N-terminal L-arginyl-[protein] + L-leucyl-tRNA(Leu) = N-terminal L-leucyl-L-arginyl-[protein] + tRNA(Leu) + H(+)</text>
        <dbReference type="Rhea" id="RHEA:50416"/>
        <dbReference type="Rhea" id="RHEA-COMP:9613"/>
        <dbReference type="Rhea" id="RHEA-COMP:9622"/>
        <dbReference type="Rhea" id="RHEA-COMP:12672"/>
        <dbReference type="Rhea" id="RHEA-COMP:12673"/>
        <dbReference type="ChEBI" id="CHEBI:15378"/>
        <dbReference type="ChEBI" id="CHEBI:64719"/>
        <dbReference type="ChEBI" id="CHEBI:78442"/>
        <dbReference type="ChEBI" id="CHEBI:78494"/>
        <dbReference type="ChEBI" id="CHEBI:133044"/>
        <dbReference type="EC" id="2.3.2.6"/>
    </reaction>
</comment>
<keyword evidence="3 15" id="KW-0808">Transferase</keyword>
<evidence type="ECO:0000256" key="5">
    <source>
        <dbReference type="ARBA" id="ARBA00050607"/>
    </source>
</evidence>
<dbReference type="HAMAP" id="MF_00688">
    <property type="entry name" value="Leu_Phe_trans"/>
    <property type="match status" value="1"/>
</dbReference>
<reference evidence="16 17" key="1">
    <citation type="submission" date="2019-03" db="EMBL/GenBank/DDBJ databases">
        <title>Sapientia aquatica gen. nov., sp. nov., isolated from a crater lake.</title>
        <authorList>
            <person name="Felfoldi T."/>
            <person name="Szabo A."/>
            <person name="Toth E."/>
            <person name="Schumann P."/>
            <person name="Keki Z."/>
            <person name="Marialigeti K."/>
            <person name="Mathe I."/>
        </authorList>
    </citation>
    <scope>NUCLEOTIDE SEQUENCE [LARGE SCALE GENOMIC DNA]</scope>
    <source>
        <strain evidence="16 17">SA-152</strain>
    </source>
</reference>
<evidence type="ECO:0000256" key="3">
    <source>
        <dbReference type="ARBA" id="ARBA00022679"/>
    </source>
</evidence>
<dbReference type="GO" id="GO:0005737">
    <property type="term" value="C:cytoplasm"/>
    <property type="evidence" value="ECO:0007669"/>
    <property type="project" value="UniProtKB-SubCell"/>
</dbReference>
<evidence type="ECO:0000256" key="1">
    <source>
        <dbReference type="ARBA" id="ARBA00004496"/>
    </source>
</evidence>
<evidence type="ECO:0000256" key="11">
    <source>
        <dbReference type="ARBA" id="ARBA00074372"/>
    </source>
</evidence>
<evidence type="ECO:0000313" key="16">
    <source>
        <dbReference type="EMBL" id="TDK66983.1"/>
    </source>
</evidence>
<evidence type="ECO:0000256" key="8">
    <source>
        <dbReference type="ARBA" id="ARBA00054043"/>
    </source>
</evidence>
<keyword evidence="17" id="KW-1185">Reference proteome</keyword>
<proteinExistence type="inferred from homology"/>
<dbReference type="InterPro" id="IPR016181">
    <property type="entry name" value="Acyl_CoA_acyltransferase"/>
</dbReference>